<protein>
    <submittedName>
        <fullName evidence="2">Uncharacterized protein</fullName>
    </submittedName>
</protein>
<evidence type="ECO:0000256" key="1">
    <source>
        <dbReference type="SAM" id="Phobius"/>
    </source>
</evidence>
<name>A0A481Z7L9_9VIRU</name>
<accession>A0A481Z7L9</accession>
<feature type="transmembrane region" description="Helical" evidence="1">
    <location>
        <begin position="223"/>
        <end position="242"/>
    </location>
</feature>
<proteinExistence type="predicted"/>
<keyword evidence="1" id="KW-1133">Transmembrane helix</keyword>
<sequence length="624" mass="74215">MTSVKKRKLKDDYNIKDVENIKELEKFIYTNIKTYDEDIKKYSIENLDHFFKEFLGRDKQLEEIKNLSRNSYDRWIEIRDKRRQNSDIFFIRVSGKSGLGKTRFGIEAYKSIDIENKFRIMIDFNSGGGEKLVEYDNDLRLEQILGIRLLARGYFNVSYEAFLRYIQYQKLNIDFTTTTVLKFIEKKIREKKNLDSTTPIFLYLHIDEFQLAFEEIEKIKNMIYTLISFMIGPGNMFVFPVLTGTSGKEFRLITQPPEHFIPLDFLEEKYAYELLKYNEYDNEERALIKYMGGHPRHLKYLKRAELNNRCIDDENKIDYNRILCEVEDLIKRDNSSFIRDVNGIKNAKELISLSLLGEEVYRVTELPEDFTIGKAEDTGRMLISKTKEGNSIIKFTPLEIFVLSRHLKLGFEMDHFPITWKLFENLVLELEMIRNNIYFQKVSSNKDKVKIKDLYPGIYCWPETLEKEISLKELTIVDETNQFIQRKIFDEKIFVNFDKYFGEIDITDGKYLLKCEKGNAYFNGRIIRRNPDIIFFYKFSYDCSGKLSEERLESWYNNAIESLNELKINFPEYEFIIIYITTQEFLTKGSSTSKSMPERCHNLMFIDDSNIAKFMPGLYMLHPY</sequence>
<keyword evidence="1" id="KW-0812">Transmembrane</keyword>
<keyword evidence="1" id="KW-0472">Membrane</keyword>
<dbReference type="EMBL" id="MK500496">
    <property type="protein sequence ID" value="QBK90691.1"/>
    <property type="molecule type" value="Genomic_DNA"/>
</dbReference>
<reference evidence="2" key="1">
    <citation type="journal article" date="2019" name="MBio">
        <title>Virus Genomes from Deep Sea Sediments Expand the Ocean Megavirome and Support Independent Origins of Viral Gigantism.</title>
        <authorList>
            <person name="Backstrom D."/>
            <person name="Yutin N."/>
            <person name="Jorgensen S.L."/>
            <person name="Dharamshi J."/>
            <person name="Homa F."/>
            <person name="Zaremba-Niedwiedzka K."/>
            <person name="Spang A."/>
            <person name="Wolf Y.I."/>
            <person name="Koonin E.V."/>
            <person name="Ettema T.J."/>
        </authorList>
    </citation>
    <scope>NUCLEOTIDE SEQUENCE</scope>
</reference>
<evidence type="ECO:0000313" key="2">
    <source>
        <dbReference type="EMBL" id="QBK90691.1"/>
    </source>
</evidence>
<dbReference type="InterPro" id="IPR027417">
    <property type="entry name" value="P-loop_NTPase"/>
</dbReference>
<gene>
    <name evidence="2" type="ORF">LCPAC104_01900</name>
</gene>
<organism evidence="2">
    <name type="scientific">Pithovirus LCPAC104</name>
    <dbReference type="NCBI Taxonomy" id="2506589"/>
    <lineage>
        <taxon>Viruses</taxon>
        <taxon>Pithoviruses</taxon>
    </lineage>
</organism>
<dbReference type="SUPFAM" id="SSF52540">
    <property type="entry name" value="P-loop containing nucleoside triphosphate hydrolases"/>
    <property type="match status" value="1"/>
</dbReference>